<sequence>MTRRFLLLCAILCTLAAVALPEPQDQGDRATGRQSGWYSSRSRRPYDQPNREEEEPSFGTRDDYGSRDPTYGRRTRPGAARRPTYRQPQPNYDTRQPQPGNYDSRQPPQPQPRYDSRRPQPPADTPRQPVFGGRQPPPVGFQPPQPADTPRRPVYGGRQPQPPVGRQPPPPPVDTPRRPVFGGYDPRPPVYPAYPPPGPALPPPQPEYPSYPQPAIPPPSRPVAGSLGRRRGGGDMLNVLPGGFYNGIGNLGGSGPKDFVVGEEGVLCAATCRGQCTIRDRECNCIQNMTCFNELRHRLDEPRPDVLVIAPDCPNLIECSGPCDYIVQWPDRWCTCDRKPTTACRKEIGGNAYFKREADLQKLMLQRDAQMDELKRAARQSTKTKRDTMEEQQFN</sequence>
<dbReference type="EMBL" id="CAXKWB010020854">
    <property type="protein sequence ID" value="CAL4122820.1"/>
    <property type="molecule type" value="Genomic_DNA"/>
</dbReference>
<evidence type="ECO:0000256" key="2">
    <source>
        <dbReference type="SAM" id="SignalP"/>
    </source>
</evidence>
<evidence type="ECO:0000256" key="1">
    <source>
        <dbReference type="SAM" id="MobiDB-lite"/>
    </source>
</evidence>
<dbReference type="Proteomes" id="UP001497623">
    <property type="component" value="Unassembled WGS sequence"/>
</dbReference>
<keyword evidence="4" id="KW-1185">Reference proteome</keyword>
<organism evidence="3 4">
    <name type="scientific">Meganyctiphanes norvegica</name>
    <name type="common">Northern krill</name>
    <name type="synonym">Thysanopoda norvegica</name>
    <dbReference type="NCBI Taxonomy" id="48144"/>
    <lineage>
        <taxon>Eukaryota</taxon>
        <taxon>Metazoa</taxon>
        <taxon>Ecdysozoa</taxon>
        <taxon>Arthropoda</taxon>
        <taxon>Crustacea</taxon>
        <taxon>Multicrustacea</taxon>
        <taxon>Malacostraca</taxon>
        <taxon>Eumalacostraca</taxon>
        <taxon>Eucarida</taxon>
        <taxon>Euphausiacea</taxon>
        <taxon>Euphausiidae</taxon>
        <taxon>Meganyctiphanes</taxon>
    </lineage>
</organism>
<feature type="compositionally biased region" description="Pro residues" evidence="1">
    <location>
        <begin position="135"/>
        <end position="147"/>
    </location>
</feature>
<feature type="signal peptide" evidence="2">
    <location>
        <begin position="1"/>
        <end position="21"/>
    </location>
</feature>
<protein>
    <submittedName>
        <fullName evidence="3">Uncharacterized protein</fullName>
    </submittedName>
</protein>
<gene>
    <name evidence="3" type="ORF">MNOR_LOCUS23542</name>
</gene>
<feature type="chain" id="PRO_5043326677" evidence="2">
    <location>
        <begin position="22"/>
        <end position="395"/>
    </location>
</feature>
<feature type="region of interest" description="Disordered" evidence="1">
    <location>
        <begin position="374"/>
        <end position="395"/>
    </location>
</feature>
<evidence type="ECO:0000313" key="4">
    <source>
        <dbReference type="Proteomes" id="UP001497623"/>
    </source>
</evidence>
<name>A0AAV2RDM1_MEGNR</name>
<feature type="compositionally biased region" description="Pro residues" evidence="1">
    <location>
        <begin position="160"/>
        <end position="174"/>
    </location>
</feature>
<keyword evidence="2" id="KW-0732">Signal</keyword>
<reference evidence="3 4" key="1">
    <citation type="submission" date="2024-05" db="EMBL/GenBank/DDBJ databases">
        <authorList>
            <person name="Wallberg A."/>
        </authorList>
    </citation>
    <scope>NUCLEOTIDE SEQUENCE [LARGE SCALE GENOMIC DNA]</scope>
</reference>
<proteinExistence type="predicted"/>
<accession>A0AAV2RDM1</accession>
<feature type="compositionally biased region" description="Low complexity" evidence="1">
    <location>
        <begin position="77"/>
        <end position="86"/>
    </location>
</feature>
<evidence type="ECO:0000313" key="3">
    <source>
        <dbReference type="EMBL" id="CAL4122820.1"/>
    </source>
</evidence>
<dbReference type="PRINTS" id="PR01217">
    <property type="entry name" value="PRICHEXTENSN"/>
</dbReference>
<feature type="compositionally biased region" description="Pro residues" evidence="1">
    <location>
        <begin position="186"/>
        <end position="221"/>
    </location>
</feature>
<comment type="caution">
    <text evidence="3">The sequence shown here is derived from an EMBL/GenBank/DDBJ whole genome shotgun (WGS) entry which is preliminary data.</text>
</comment>
<dbReference type="AlphaFoldDB" id="A0AAV2RDM1"/>
<feature type="compositionally biased region" description="Polar residues" evidence="1">
    <location>
        <begin position="87"/>
        <end position="106"/>
    </location>
</feature>
<feature type="region of interest" description="Disordered" evidence="1">
    <location>
        <begin position="22"/>
        <end position="230"/>
    </location>
</feature>